<dbReference type="OrthoDB" id="6432511at2759"/>
<name>A0A0N4URI2_DRAME</name>
<dbReference type="InterPro" id="IPR001507">
    <property type="entry name" value="ZP_dom"/>
</dbReference>
<evidence type="ECO:0000313" key="5">
    <source>
        <dbReference type="WBParaSite" id="DME_0001066401-mRNA-1"/>
    </source>
</evidence>
<dbReference type="STRING" id="318479.A0A0N4URI2"/>
<accession>A0A0N4URI2</accession>
<evidence type="ECO:0000259" key="1">
    <source>
        <dbReference type="PROSITE" id="PS51034"/>
    </source>
</evidence>
<proteinExistence type="predicted"/>
<dbReference type="PROSITE" id="PS51034">
    <property type="entry name" value="ZP_2"/>
    <property type="match status" value="1"/>
</dbReference>
<keyword evidence="4" id="KW-1185">Reference proteome</keyword>
<dbReference type="PANTHER" id="PTHR46560:SF5">
    <property type="entry name" value="CYPHER, ISOFORM B"/>
    <property type="match status" value="1"/>
</dbReference>
<evidence type="ECO:0000313" key="4">
    <source>
        <dbReference type="Proteomes" id="UP000274756"/>
    </source>
</evidence>
<protein>
    <submittedName>
        <fullName evidence="5">ZP domain-containing protein</fullName>
    </submittedName>
</protein>
<dbReference type="PANTHER" id="PTHR46560">
    <property type="entry name" value="CYPHER, ISOFORM B"/>
    <property type="match status" value="1"/>
</dbReference>
<feature type="domain" description="ZP" evidence="1">
    <location>
        <begin position="24"/>
        <end position="250"/>
    </location>
</feature>
<dbReference type="Proteomes" id="UP000038040">
    <property type="component" value="Unplaced"/>
</dbReference>
<gene>
    <name evidence="2" type="ORF">DME_LOCUS4078</name>
</gene>
<dbReference type="EMBL" id="UYYG01000276">
    <property type="protein sequence ID" value="VDN54105.1"/>
    <property type="molecule type" value="Genomic_DNA"/>
</dbReference>
<reference evidence="5" key="1">
    <citation type="submission" date="2017-02" db="UniProtKB">
        <authorList>
            <consortium name="WormBaseParasite"/>
        </authorList>
    </citation>
    <scope>IDENTIFICATION</scope>
</reference>
<reference evidence="2 4" key="2">
    <citation type="submission" date="2018-11" db="EMBL/GenBank/DDBJ databases">
        <authorList>
            <consortium name="Pathogen Informatics"/>
        </authorList>
    </citation>
    <scope>NUCLEOTIDE SEQUENCE [LARGE SCALE GENOMIC DNA]</scope>
</reference>
<evidence type="ECO:0000313" key="3">
    <source>
        <dbReference type="Proteomes" id="UP000038040"/>
    </source>
</evidence>
<dbReference type="WBParaSite" id="DME_0001066401-mRNA-1">
    <property type="protein sequence ID" value="DME_0001066401-mRNA-1"/>
    <property type="gene ID" value="DME_0001066401"/>
</dbReference>
<sequence>MSSLECIHRLEMKSRELGKIKGRELTDKGKNFLLTLTFEEPFHGIVYSERGFPKCVYVNASVLSQQYYAIKVPLDGCETTMNAEGNLENTVVVQEQITYSQLIDKKYLLTCIVTTTIPSALNNMATVNFGGITIENDITTTDIISARGLGQIPRYKVQLVRAGQNKPIDINTPLAVGDEISYIIRVPRVKSDARIGRCWAKDSASFLELSDDDGCSLQLKGNVWNQFERREEDGELIFQNDIKAWAFPTR</sequence>
<evidence type="ECO:0000313" key="2">
    <source>
        <dbReference type="EMBL" id="VDN54105.1"/>
    </source>
</evidence>
<dbReference type="Proteomes" id="UP000274756">
    <property type="component" value="Unassembled WGS sequence"/>
</dbReference>
<dbReference type="AlphaFoldDB" id="A0A0N4URI2"/>
<organism evidence="3 5">
    <name type="scientific">Dracunculus medinensis</name>
    <name type="common">Guinea worm</name>
    <dbReference type="NCBI Taxonomy" id="318479"/>
    <lineage>
        <taxon>Eukaryota</taxon>
        <taxon>Metazoa</taxon>
        <taxon>Ecdysozoa</taxon>
        <taxon>Nematoda</taxon>
        <taxon>Chromadorea</taxon>
        <taxon>Rhabditida</taxon>
        <taxon>Spirurina</taxon>
        <taxon>Dracunculoidea</taxon>
        <taxon>Dracunculidae</taxon>
        <taxon>Dracunculus</taxon>
    </lineage>
</organism>